<evidence type="ECO:0000313" key="2">
    <source>
        <dbReference type="Proteomes" id="UP000775500"/>
    </source>
</evidence>
<dbReference type="EMBL" id="JACJLU010000002">
    <property type="protein sequence ID" value="MBM6830832.1"/>
    <property type="molecule type" value="Genomic_DNA"/>
</dbReference>
<accession>A0ABS2FMJ7</accession>
<reference evidence="1 2" key="1">
    <citation type="journal article" date="2021" name="Sci. Rep.">
        <title>The distribution of antibiotic resistance genes in chicken gut microbiota commensals.</title>
        <authorList>
            <person name="Juricova H."/>
            <person name="Matiasovicova J."/>
            <person name="Kubasova T."/>
            <person name="Cejkova D."/>
            <person name="Rychlik I."/>
        </authorList>
    </citation>
    <scope>NUCLEOTIDE SEQUENCE [LARGE SCALE GENOMIC DNA]</scope>
    <source>
        <strain evidence="1 2">An423</strain>
    </source>
</reference>
<dbReference type="RefSeq" id="WP_204684642.1">
    <property type="nucleotide sequence ID" value="NZ_JACJLU010000002.1"/>
</dbReference>
<evidence type="ECO:0000313" key="1">
    <source>
        <dbReference type="EMBL" id="MBM6830832.1"/>
    </source>
</evidence>
<gene>
    <name evidence="1" type="ORF">H5982_01765</name>
</gene>
<dbReference type="Proteomes" id="UP000775500">
    <property type="component" value="Unassembled WGS sequence"/>
</dbReference>
<name>A0ABS2FMJ7_9FIRM</name>
<keyword evidence="2" id="KW-1185">Reference proteome</keyword>
<comment type="caution">
    <text evidence="1">The sequence shown here is derived from an EMBL/GenBank/DDBJ whole genome shotgun (WGS) entry which is preliminary data.</text>
</comment>
<organism evidence="1 2">
    <name type="scientific">Faecalicoccus acidiformans</name>
    <dbReference type="NCBI Taxonomy" id="915173"/>
    <lineage>
        <taxon>Bacteria</taxon>
        <taxon>Bacillati</taxon>
        <taxon>Bacillota</taxon>
        <taxon>Erysipelotrichia</taxon>
        <taxon>Erysipelotrichales</taxon>
        <taxon>Erysipelotrichaceae</taxon>
        <taxon>Faecalicoccus</taxon>
    </lineage>
</organism>
<proteinExistence type="predicted"/>
<sequence length="98" mass="11757">MSNCIDIYFKDYESFLESLEAADRNEDIEDIRIHFLSLYKKMDPLQQILVLQMSLNKLHKKCFLYFPFPSDGSMTKDLYQTYVRELKKLKNVYLDLDS</sequence>
<protein>
    <submittedName>
        <fullName evidence="1">Uncharacterized protein</fullName>
    </submittedName>
</protein>